<name>A0ABT7JJI0_9DEIO</name>
<sequence>MMEHAVMGATCSSRWRGDAIRGCREPLGEEMAEQVRGLIVEVAECRESWRQRSAGPILTRLVPQL</sequence>
<dbReference type="RefSeq" id="WP_285524648.1">
    <property type="nucleotide sequence ID" value="NZ_JASNGB010000164.1"/>
</dbReference>
<gene>
    <name evidence="1" type="ORF">QOL99_13770</name>
</gene>
<evidence type="ECO:0000313" key="1">
    <source>
        <dbReference type="EMBL" id="MDL2345209.1"/>
    </source>
</evidence>
<dbReference type="Proteomes" id="UP001302059">
    <property type="component" value="Unassembled WGS sequence"/>
</dbReference>
<accession>A0ABT7JJI0</accession>
<organism evidence="1 2">
    <name type="scientific">Deinococcus rhizophilus</name>
    <dbReference type="NCBI Taxonomy" id="3049544"/>
    <lineage>
        <taxon>Bacteria</taxon>
        <taxon>Thermotogati</taxon>
        <taxon>Deinococcota</taxon>
        <taxon>Deinococci</taxon>
        <taxon>Deinococcales</taxon>
        <taxon>Deinococcaceae</taxon>
        <taxon>Deinococcus</taxon>
    </lineage>
</organism>
<protein>
    <submittedName>
        <fullName evidence="1">Uncharacterized protein</fullName>
    </submittedName>
</protein>
<keyword evidence="2" id="KW-1185">Reference proteome</keyword>
<reference evidence="1 2" key="1">
    <citation type="submission" date="2023-05" db="EMBL/GenBank/DDBJ databases">
        <authorList>
            <person name="Gao F."/>
        </authorList>
    </citation>
    <scope>NUCLEOTIDE SEQUENCE [LARGE SCALE GENOMIC DNA]</scope>
    <source>
        <strain evidence="1 2">MIMF12</strain>
    </source>
</reference>
<dbReference type="EMBL" id="JASNGB010000164">
    <property type="protein sequence ID" value="MDL2345209.1"/>
    <property type="molecule type" value="Genomic_DNA"/>
</dbReference>
<comment type="caution">
    <text evidence="1">The sequence shown here is derived from an EMBL/GenBank/DDBJ whole genome shotgun (WGS) entry which is preliminary data.</text>
</comment>
<proteinExistence type="predicted"/>
<evidence type="ECO:0000313" key="2">
    <source>
        <dbReference type="Proteomes" id="UP001302059"/>
    </source>
</evidence>